<dbReference type="EMBL" id="MN956836">
    <property type="protein sequence ID" value="QTX14536.1"/>
    <property type="molecule type" value="Genomic_DNA"/>
</dbReference>
<evidence type="ECO:0000256" key="1">
    <source>
        <dbReference type="ARBA" id="ARBA00004651"/>
    </source>
</evidence>
<evidence type="ECO:0000256" key="4">
    <source>
        <dbReference type="ARBA" id="ARBA00022989"/>
    </source>
</evidence>
<accession>A0A8B0STL2</accession>
<keyword evidence="4" id="KW-1133">Transmembrane helix</keyword>
<dbReference type="PANTHER" id="PTHR37937:SF1">
    <property type="entry name" value="CONJUGATIVE TRANSFER: DNA TRANSPORT"/>
    <property type="match status" value="1"/>
</dbReference>
<evidence type="ECO:0000313" key="8">
    <source>
        <dbReference type="EMBL" id="QTX14536.1"/>
    </source>
</evidence>
<evidence type="ECO:0000256" key="6">
    <source>
        <dbReference type="SAM" id="MobiDB-lite"/>
    </source>
</evidence>
<keyword evidence="2" id="KW-1003">Cell membrane</keyword>
<dbReference type="AlphaFoldDB" id="A0A8B0STL2"/>
<comment type="subcellular location">
    <subcellularLocation>
        <location evidence="1">Cell membrane</location>
        <topology evidence="1">Multi-pass membrane protein</topology>
    </subcellularLocation>
</comment>
<dbReference type="InterPro" id="IPR019476">
    <property type="entry name" value="T4SS_TraD_DNA-bd"/>
</dbReference>
<dbReference type="Gene3D" id="3.40.50.300">
    <property type="entry name" value="P-loop containing nucleotide triphosphate hydrolases"/>
    <property type="match status" value="1"/>
</dbReference>
<proteinExistence type="predicted"/>
<geneLocation type="plasmid" evidence="8">
    <name>p17-15-vir-like</name>
</geneLocation>
<feature type="domain" description="Type IV secretion system coupling protein TraD DNA-binding" evidence="7">
    <location>
        <begin position="2"/>
        <end position="86"/>
    </location>
</feature>
<evidence type="ECO:0000259" key="7">
    <source>
        <dbReference type="Pfam" id="PF10412"/>
    </source>
</evidence>
<evidence type="ECO:0000256" key="5">
    <source>
        <dbReference type="ARBA" id="ARBA00023136"/>
    </source>
</evidence>
<feature type="region of interest" description="Disordered" evidence="6">
    <location>
        <begin position="227"/>
        <end position="256"/>
    </location>
</feature>
<dbReference type="Pfam" id="PF10412">
    <property type="entry name" value="TrwB_AAD_bind"/>
    <property type="match status" value="1"/>
</dbReference>
<keyword evidence="5" id="KW-0472">Membrane</keyword>
<keyword evidence="3" id="KW-0812">Transmembrane</keyword>
<dbReference type="PANTHER" id="PTHR37937">
    <property type="entry name" value="CONJUGATIVE TRANSFER: DNA TRANSPORT"/>
    <property type="match status" value="1"/>
</dbReference>
<organism evidence="8">
    <name type="scientific">Klebsiella pneumoniae</name>
    <dbReference type="NCBI Taxonomy" id="573"/>
    <lineage>
        <taxon>Bacteria</taxon>
        <taxon>Pseudomonadati</taxon>
        <taxon>Pseudomonadota</taxon>
        <taxon>Gammaproteobacteria</taxon>
        <taxon>Enterobacterales</taxon>
        <taxon>Enterobacteriaceae</taxon>
        <taxon>Klebsiella/Raoultella group</taxon>
        <taxon>Klebsiella</taxon>
        <taxon>Klebsiella pneumoniae complex</taxon>
    </lineage>
</organism>
<sequence length="256" mass="27234">MNTRAFFRSPSREISEFAAGEIGEKEILKASEQYSYGADPVRDGVSTGKEKERETLVSYSDIQTLPDLSCYVTLPGPYPAVKLALKYKPRPKIAEGFIPRTLDARVDARLSALLEAREAEGSLARALFTPDTPASGPADTDSHASEQPEPVSPPAPAVMTVTPAPVKSPPTTKRPAAEPSVRATEPPVLRGTTVPLIKPKSSRSGHCCLNSILCRCPCGSCRRDRTGTGAAVSGTGTGHAAGRHERGRRHRGHAGV</sequence>
<dbReference type="SUPFAM" id="SSF52540">
    <property type="entry name" value="P-loop containing nucleoside triphosphate hydrolases"/>
    <property type="match status" value="1"/>
</dbReference>
<evidence type="ECO:0000256" key="3">
    <source>
        <dbReference type="ARBA" id="ARBA00022692"/>
    </source>
</evidence>
<keyword evidence="8" id="KW-0614">Plasmid</keyword>
<dbReference type="GO" id="GO:0005886">
    <property type="term" value="C:plasma membrane"/>
    <property type="evidence" value="ECO:0007669"/>
    <property type="project" value="UniProtKB-SubCell"/>
</dbReference>
<feature type="region of interest" description="Disordered" evidence="6">
    <location>
        <begin position="126"/>
        <end position="184"/>
    </location>
</feature>
<protein>
    <submittedName>
        <fullName evidence="8">IncF plasmid conjugative transfer protein TraD</fullName>
    </submittedName>
</protein>
<reference evidence="8" key="1">
    <citation type="submission" date="2020-01" db="EMBL/GenBank/DDBJ databases">
        <authorList>
            <person name="Qin S."/>
        </authorList>
    </citation>
    <scope>NUCLEOTIDE SEQUENCE</scope>
    <source>
        <strain evidence="8">CVir17-16-YZ6g</strain>
        <plasmid evidence="8">p17-15-vir-like</plasmid>
    </source>
</reference>
<dbReference type="InterPro" id="IPR051539">
    <property type="entry name" value="T4SS-coupling_protein"/>
</dbReference>
<evidence type="ECO:0000256" key="2">
    <source>
        <dbReference type="ARBA" id="ARBA00022475"/>
    </source>
</evidence>
<name>A0A8B0STL2_KLEPN</name>
<dbReference type="InterPro" id="IPR027417">
    <property type="entry name" value="P-loop_NTPase"/>
</dbReference>
<feature type="compositionally biased region" description="Basic residues" evidence="6">
    <location>
        <begin position="245"/>
        <end position="256"/>
    </location>
</feature>
<feature type="compositionally biased region" description="Low complexity" evidence="6">
    <location>
        <begin position="227"/>
        <end position="240"/>
    </location>
</feature>